<keyword evidence="3" id="KW-0808">Transferase</keyword>
<evidence type="ECO:0000259" key="8">
    <source>
        <dbReference type="Pfam" id="PF00535"/>
    </source>
</evidence>
<reference evidence="9 10" key="1">
    <citation type="journal article" date="2020" name="ISME J.">
        <title>Comparative genomics reveals insights into cyanobacterial evolution and habitat adaptation.</title>
        <authorList>
            <person name="Chen M.Y."/>
            <person name="Teng W.K."/>
            <person name="Zhao L."/>
            <person name="Hu C.X."/>
            <person name="Zhou Y.K."/>
            <person name="Han B.P."/>
            <person name="Song L.R."/>
            <person name="Shu W.S."/>
        </authorList>
    </citation>
    <scope>NUCLEOTIDE SEQUENCE [LARGE SCALE GENOMIC DNA]</scope>
    <source>
        <strain evidence="9 10">FACHB-119</strain>
    </source>
</reference>
<dbReference type="PANTHER" id="PTHR48090">
    <property type="entry name" value="UNDECAPRENYL-PHOSPHATE 4-DEOXY-4-FORMAMIDO-L-ARABINOSE TRANSFERASE-RELATED"/>
    <property type="match status" value="1"/>
</dbReference>
<dbReference type="SUPFAM" id="SSF53448">
    <property type="entry name" value="Nucleotide-diphospho-sugar transferases"/>
    <property type="match status" value="1"/>
</dbReference>
<gene>
    <name evidence="9" type="ORF">H6G83_00150</name>
</gene>
<keyword evidence="10" id="KW-1185">Reference proteome</keyword>
<dbReference type="Gene3D" id="3.90.550.10">
    <property type="entry name" value="Spore Coat Polysaccharide Biosynthesis Protein SpsA, Chain A"/>
    <property type="match status" value="1"/>
</dbReference>
<evidence type="ECO:0000256" key="7">
    <source>
        <dbReference type="SAM" id="Phobius"/>
    </source>
</evidence>
<evidence type="ECO:0000256" key="4">
    <source>
        <dbReference type="ARBA" id="ARBA00022692"/>
    </source>
</evidence>
<dbReference type="InterPro" id="IPR029044">
    <property type="entry name" value="Nucleotide-diphossugar_trans"/>
</dbReference>
<name>A0ABR8CXX9_9NOST</name>
<comment type="subcellular location">
    <subcellularLocation>
        <location evidence="1">Membrane</location>
        <topology evidence="1">Multi-pass membrane protein</topology>
    </subcellularLocation>
</comment>
<accession>A0ABR8CXX9</accession>
<feature type="transmembrane region" description="Helical" evidence="7">
    <location>
        <begin position="233"/>
        <end position="252"/>
    </location>
</feature>
<comment type="caution">
    <text evidence="9">The sequence shown here is derived from an EMBL/GenBank/DDBJ whole genome shotgun (WGS) entry which is preliminary data.</text>
</comment>
<evidence type="ECO:0000313" key="9">
    <source>
        <dbReference type="EMBL" id="MBD2499033.1"/>
    </source>
</evidence>
<feature type="domain" description="Glycosyltransferase 2-like" evidence="8">
    <location>
        <begin position="6"/>
        <end position="167"/>
    </location>
</feature>
<keyword evidence="5 7" id="KW-1133">Transmembrane helix</keyword>
<keyword evidence="2" id="KW-0328">Glycosyltransferase</keyword>
<dbReference type="CDD" id="cd04187">
    <property type="entry name" value="DPM1_like_bac"/>
    <property type="match status" value="1"/>
</dbReference>
<dbReference type="InterPro" id="IPR001173">
    <property type="entry name" value="Glyco_trans_2-like"/>
</dbReference>
<evidence type="ECO:0000256" key="2">
    <source>
        <dbReference type="ARBA" id="ARBA00022676"/>
    </source>
</evidence>
<evidence type="ECO:0000256" key="6">
    <source>
        <dbReference type="ARBA" id="ARBA00023136"/>
    </source>
</evidence>
<dbReference type="InterPro" id="IPR050256">
    <property type="entry name" value="Glycosyltransferase_2"/>
</dbReference>
<dbReference type="Pfam" id="PF00535">
    <property type="entry name" value="Glycos_transf_2"/>
    <property type="match status" value="1"/>
</dbReference>
<evidence type="ECO:0000256" key="1">
    <source>
        <dbReference type="ARBA" id="ARBA00004141"/>
    </source>
</evidence>
<evidence type="ECO:0000256" key="5">
    <source>
        <dbReference type="ARBA" id="ARBA00022989"/>
    </source>
</evidence>
<dbReference type="Proteomes" id="UP000661112">
    <property type="component" value="Unassembled WGS sequence"/>
</dbReference>
<dbReference type="PANTHER" id="PTHR48090:SF1">
    <property type="entry name" value="PROPHAGE BACTOPRENOL GLUCOSYL TRANSFERASE HOMOLOG"/>
    <property type="match status" value="1"/>
</dbReference>
<dbReference type="RefSeq" id="WP_190465406.1">
    <property type="nucleotide sequence ID" value="NZ_JACJSG010000001.1"/>
</dbReference>
<proteinExistence type="predicted"/>
<protein>
    <submittedName>
        <fullName evidence="9">Glycosyltransferase family 2 protein</fullName>
    </submittedName>
</protein>
<organism evidence="9 10">
    <name type="scientific">Anabaena azotica FACHB-119</name>
    <dbReference type="NCBI Taxonomy" id="947527"/>
    <lineage>
        <taxon>Bacteria</taxon>
        <taxon>Bacillati</taxon>
        <taxon>Cyanobacteriota</taxon>
        <taxon>Cyanophyceae</taxon>
        <taxon>Nostocales</taxon>
        <taxon>Nostocaceae</taxon>
        <taxon>Anabaena</taxon>
        <taxon>Anabaena azotica</taxon>
    </lineage>
</organism>
<feature type="transmembrane region" description="Helical" evidence="7">
    <location>
        <begin position="264"/>
        <end position="289"/>
    </location>
</feature>
<dbReference type="EMBL" id="JACJSG010000001">
    <property type="protein sequence ID" value="MBD2499033.1"/>
    <property type="molecule type" value="Genomic_DNA"/>
</dbReference>
<evidence type="ECO:0000313" key="10">
    <source>
        <dbReference type="Proteomes" id="UP000661112"/>
    </source>
</evidence>
<sequence length="327" mass="37841">MPPKYSFIVPIYNEEENIEEMYRRISQVMNQMDGSVELCLVNDGSRDRSLKMMRELHQQDPRVVYLSLARNFGHQIAVTAGLNHVRGQVVVILDADLQDPPELIIEMVELWQQGYHIVYAQRIKRRQEGWFKRFTAYAFYRILKRLADVDIPTDTGDFCLLDRQVVDVLNAMPERNRYIRGLRSWVGFNQTAVKFERDPRFAGDVKYTFRKSFALAINGIVSFSKVPLRMSTYLGLLAAVVSLLMCLLVLYWRIFTPHSPLTGITIILIAIFFLGAVQLVSIGILGEYIGRIYEEVKQRPLYTLSEVRGFEQKYPDVQQKIDISSSN</sequence>
<keyword evidence="6 7" id="KW-0472">Membrane</keyword>
<evidence type="ECO:0000256" key="3">
    <source>
        <dbReference type="ARBA" id="ARBA00022679"/>
    </source>
</evidence>
<keyword evidence="4 7" id="KW-0812">Transmembrane</keyword>